<feature type="compositionally biased region" description="Low complexity" evidence="1">
    <location>
        <begin position="203"/>
        <end position="214"/>
    </location>
</feature>
<dbReference type="AlphaFoldDB" id="A0AAE0JZN2"/>
<evidence type="ECO:0000313" key="2">
    <source>
        <dbReference type="EMBL" id="KAK3367279.1"/>
    </source>
</evidence>
<name>A0AAE0JZN2_9PEZI</name>
<sequence length="250" mass="26743">MGRGVVRTERGDTEHELAIRADQAYNHGGGLEQRSYAAISSLRRPQSRTERRVCVPDPMPLTTVWLAVGLHAGSSVRVTHCVATTRGKAPGDSCEPAAGSLPGTQPGHCAGSPLFRLKAFRGAVRHSVPLERSWQACATATSPLVQGPNQHLGSDEERRVKAPGEIDFLAWYPGGGLHEEGLAFMHVALLGGRGTLATKDSSQTQPQPRPNQTNAGAASFPRVSARDWKGLSGLESCRRAVPWRTTSRGS</sequence>
<keyword evidence="3" id="KW-1185">Reference proteome</keyword>
<dbReference type="EMBL" id="JAULSN010000007">
    <property type="protein sequence ID" value="KAK3367279.1"/>
    <property type="molecule type" value="Genomic_DNA"/>
</dbReference>
<evidence type="ECO:0000313" key="3">
    <source>
        <dbReference type="Proteomes" id="UP001287356"/>
    </source>
</evidence>
<proteinExistence type="predicted"/>
<organism evidence="2 3">
    <name type="scientific">Lasiosphaeria ovina</name>
    <dbReference type="NCBI Taxonomy" id="92902"/>
    <lineage>
        <taxon>Eukaryota</taxon>
        <taxon>Fungi</taxon>
        <taxon>Dikarya</taxon>
        <taxon>Ascomycota</taxon>
        <taxon>Pezizomycotina</taxon>
        <taxon>Sordariomycetes</taxon>
        <taxon>Sordariomycetidae</taxon>
        <taxon>Sordariales</taxon>
        <taxon>Lasiosphaeriaceae</taxon>
        <taxon>Lasiosphaeria</taxon>
    </lineage>
</organism>
<gene>
    <name evidence="2" type="ORF">B0T24DRAFT_387398</name>
</gene>
<reference evidence="2" key="2">
    <citation type="submission" date="2023-06" db="EMBL/GenBank/DDBJ databases">
        <authorList>
            <consortium name="Lawrence Berkeley National Laboratory"/>
            <person name="Haridas S."/>
            <person name="Hensen N."/>
            <person name="Bonometti L."/>
            <person name="Westerberg I."/>
            <person name="Brannstrom I.O."/>
            <person name="Guillou S."/>
            <person name="Cros-Aarteil S."/>
            <person name="Calhoun S."/>
            <person name="Kuo A."/>
            <person name="Mondo S."/>
            <person name="Pangilinan J."/>
            <person name="Riley R."/>
            <person name="Labutti K."/>
            <person name="Andreopoulos B."/>
            <person name="Lipzen A."/>
            <person name="Chen C."/>
            <person name="Yanf M."/>
            <person name="Daum C."/>
            <person name="Ng V."/>
            <person name="Clum A."/>
            <person name="Steindorff A."/>
            <person name="Ohm R."/>
            <person name="Martin F."/>
            <person name="Silar P."/>
            <person name="Natvig D."/>
            <person name="Lalanne C."/>
            <person name="Gautier V."/>
            <person name="Ament-Velasquez S.L."/>
            <person name="Kruys A."/>
            <person name="Hutchinson M.I."/>
            <person name="Powell A.J."/>
            <person name="Barry K."/>
            <person name="Miller A.N."/>
            <person name="Grigoriev I.V."/>
            <person name="Debuchy R."/>
            <person name="Gladieux P."/>
            <person name="Thoren M.H."/>
            <person name="Johannesson H."/>
        </authorList>
    </citation>
    <scope>NUCLEOTIDE SEQUENCE</scope>
    <source>
        <strain evidence="2">CBS 958.72</strain>
    </source>
</reference>
<dbReference type="Proteomes" id="UP001287356">
    <property type="component" value="Unassembled WGS sequence"/>
</dbReference>
<accession>A0AAE0JZN2</accession>
<protein>
    <submittedName>
        <fullName evidence="2">Uncharacterized protein</fullName>
    </submittedName>
</protein>
<reference evidence="2" key="1">
    <citation type="journal article" date="2023" name="Mol. Phylogenet. Evol.">
        <title>Genome-scale phylogeny and comparative genomics of the fungal order Sordariales.</title>
        <authorList>
            <person name="Hensen N."/>
            <person name="Bonometti L."/>
            <person name="Westerberg I."/>
            <person name="Brannstrom I.O."/>
            <person name="Guillou S."/>
            <person name="Cros-Aarteil S."/>
            <person name="Calhoun S."/>
            <person name="Haridas S."/>
            <person name="Kuo A."/>
            <person name="Mondo S."/>
            <person name="Pangilinan J."/>
            <person name="Riley R."/>
            <person name="LaButti K."/>
            <person name="Andreopoulos B."/>
            <person name="Lipzen A."/>
            <person name="Chen C."/>
            <person name="Yan M."/>
            <person name="Daum C."/>
            <person name="Ng V."/>
            <person name="Clum A."/>
            <person name="Steindorff A."/>
            <person name="Ohm R.A."/>
            <person name="Martin F."/>
            <person name="Silar P."/>
            <person name="Natvig D.O."/>
            <person name="Lalanne C."/>
            <person name="Gautier V."/>
            <person name="Ament-Velasquez S.L."/>
            <person name="Kruys A."/>
            <person name="Hutchinson M.I."/>
            <person name="Powell A.J."/>
            <person name="Barry K."/>
            <person name="Miller A.N."/>
            <person name="Grigoriev I.V."/>
            <person name="Debuchy R."/>
            <person name="Gladieux P."/>
            <person name="Hiltunen Thoren M."/>
            <person name="Johannesson H."/>
        </authorList>
    </citation>
    <scope>NUCLEOTIDE SEQUENCE</scope>
    <source>
        <strain evidence="2">CBS 958.72</strain>
    </source>
</reference>
<comment type="caution">
    <text evidence="2">The sequence shown here is derived from an EMBL/GenBank/DDBJ whole genome shotgun (WGS) entry which is preliminary data.</text>
</comment>
<feature type="region of interest" description="Disordered" evidence="1">
    <location>
        <begin position="196"/>
        <end position="222"/>
    </location>
</feature>
<evidence type="ECO:0000256" key="1">
    <source>
        <dbReference type="SAM" id="MobiDB-lite"/>
    </source>
</evidence>